<feature type="compositionally biased region" description="Polar residues" evidence="8">
    <location>
        <begin position="135"/>
        <end position="146"/>
    </location>
</feature>
<dbReference type="GO" id="GO:0005634">
    <property type="term" value="C:nucleus"/>
    <property type="evidence" value="ECO:0007669"/>
    <property type="project" value="TreeGrafter"/>
</dbReference>
<evidence type="ECO:0000256" key="3">
    <source>
        <dbReference type="ARBA" id="ARBA00022741"/>
    </source>
</evidence>
<evidence type="ECO:0000256" key="4">
    <source>
        <dbReference type="ARBA" id="ARBA00022840"/>
    </source>
</evidence>
<dbReference type="EMBL" id="PDNB01000022">
    <property type="protein sequence ID" value="PGH15824.1"/>
    <property type="molecule type" value="Genomic_DNA"/>
</dbReference>
<dbReference type="FunFam" id="3.40.50.300:FF:000149">
    <property type="entry name" value="Nuclear valosin-containing protein-like"/>
    <property type="match status" value="1"/>
</dbReference>
<dbReference type="SUPFAM" id="SSF52540">
    <property type="entry name" value="P-loop containing nucleoside triphosphate hydrolases"/>
    <property type="match status" value="2"/>
</dbReference>
<keyword evidence="4" id="KW-0067">ATP-binding</keyword>
<dbReference type="AlphaFoldDB" id="A0A2B7XVN1"/>
<dbReference type="GO" id="GO:0007031">
    <property type="term" value="P:peroxisome organization"/>
    <property type="evidence" value="ECO:0007669"/>
    <property type="project" value="UniProtKB-KW"/>
</dbReference>
<dbReference type="GO" id="GO:0016887">
    <property type="term" value="F:ATP hydrolysis activity"/>
    <property type="evidence" value="ECO:0007669"/>
    <property type="project" value="InterPro"/>
</dbReference>
<dbReference type="GO" id="GO:1990275">
    <property type="term" value="F:preribosome binding"/>
    <property type="evidence" value="ECO:0007669"/>
    <property type="project" value="TreeGrafter"/>
</dbReference>
<dbReference type="CDD" id="cd19530">
    <property type="entry name" value="RecA-like_NVL_r2-like"/>
    <property type="match status" value="1"/>
</dbReference>
<sequence length="751" mass="82179">MAPRNRGGRPTLGQGLDKEIFQVVRKIADDLELEGERARLTTSLVYDRIRRSNSSLNRRGKKLLEDSIERVLEVIKADAHGDDESDTMEGDFEGLEEKNIIPDTNGMNKSIVGLWGTQSKALTIQKKGGDAAGTESASPMPTTTTTNKRRQAGGESHPKRRKAESTIDRSPPTHVSLADLGGVEDVIQELEDLIVLPMTRPQVYSSSKVQPPRGVLLHGPPGCGKTMIANAFAAELGVPFIPISAPSIVSGMSGESEKALREHFDEAKKVAPCLVFIDEIDAITPKRESAQREMEKRIVAQLLTCMDDLALEKTDGKPVIVLAATNRPDSLDAALRRGGRFDKEINLTVPSEPVREQILRALTKDMNLADDLDLKLLAKRTPGFVGADLNDLVSTAGAAAIKRYIELLKSHTGDEMEIEDTQTKEGDDTLKISPKILELRRLIKHARETPLDSESLTISISNTDFFTALPKIQPSSKREGFATIPDTTWADIGALSGIRDELATAIVEPIRNPEIYARVGITAPTGVLLWGPPGCGKTLLAKAVANESRANFISVKGPELLNKFVGESERAVRQVFVRARSSVPCVIFFDELDALVPRRDDTLSEASARVVNTLLTELDGLGSARQGIYVIAATNRPDIIDPAMLRPGRLETLLFVNLPSAEERVEILQTLVRKLPIEFSEEMVGLARACEGFSGADLGSLLRRAGYSAIKRRDTIRFEDFVVAKAGIRPSVSDLKKYEKLRRDWEGGNVL</sequence>
<feature type="domain" description="AAA+ ATPase" evidence="9">
    <location>
        <begin position="523"/>
        <end position="660"/>
    </location>
</feature>
<feature type="domain" description="AAA+ ATPase" evidence="9">
    <location>
        <begin position="211"/>
        <end position="351"/>
    </location>
</feature>
<evidence type="ECO:0000256" key="6">
    <source>
        <dbReference type="ARBA" id="ARBA00034532"/>
    </source>
</evidence>
<accession>A0A2B7XVN1</accession>
<dbReference type="FunFam" id="3.40.50.300:FF:000365">
    <property type="entry name" value="Ribosome biogenesis ATPase RIX7"/>
    <property type="match status" value="1"/>
</dbReference>
<dbReference type="GO" id="GO:0003723">
    <property type="term" value="F:RNA binding"/>
    <property type="evidence" value="ECO:0007669"/>
    <property type="project" value="TreeGrafter"/>
</dbReference>
<keyword evidence="2" id="KW-0962">Peroxisome biogenesis</keyword>
<dbReference type="Gene3D" id="1.10.8.60">
    <property type="match status" value="2"/>
</dbReference>
<dbReference type="PANTHER" id="PTHR23077">
    <property type="entry name" value="AAA-FAMILY ATPASE"/>
    <property type="match status" value="1"/>
</dbReference>
<protein>
    <recommendedName>
        <fullName evidence="6">Peroxisomal ATPase PEX1</fullName>
    </recommendedName>
    <alternativeName>
        <fullName evidence="5">Peroxin-1</fullName>
    </alternativeName>
</protein>
<dbReference type="PANTHER" id="PTHR23077:SF171">
    <property type="entry name" value="NUCLEAR VALOSIN-CONTAINING PROTEIN-LIKE"/>
    <property type="match status" value="1"/>
</dbReference>
<dbReference type="InterPro" id="IPR041569">
    <property type="entry name" value="AAA_lid_3"/>
</dbReference>
<dbReference type="GO" id="GO:0005524">
    <property type="term" value="F:ATP binding"/>
    <property type="evidence" value="ECO:0007669"/>
    <property type="project" value="UniProtKB-KW"/>
</dbReference>
<dbReference type="InterPro" id="IPR027417">
    <property type="entry name" value="P-loop_NTPase"/>
</dbReference>
<dbReference type="InterPro" id="IPR003959">
    <property type="entry name" value="ATPase_AAA_core"/>
</dbReference>
<dbReference type="InterPro" id="IPR050168">
    <property type="entry name" value="AAA_ATPase_domain"/>
</dbReference>
<dbReference type="GO" id="GO:0042254">
    <property type="term" value="P:ribosome biogenesis"/>
    <property type="evidence" value="ECO:0007669"/>
    <property type="project" value="TreeGrafter"/>
</dbReference>
<keyword evidence="11" id="KW-1185">Reference proteome</keyword>
<evidence type="ECO:0000256" key="5">
    <source>
        <dbReference type="ARBA" id="ARBA00032509"/>
    </source>
</evidence>
<evidence type="ECO:0000313" key="11">
    <source>
        <dbReference type="Proteomes" id="UP000223968"/>
    </source>
</evidence>
<reference evidence="10 11" key="1">
    <citation type="submission" date="2017-10" db="EMBL/GenBank/DDBJ databases">
        <title>Comparative genomics in systemic dimorphic fungi from Ajellomycetaceae.</title>
        <authorList>
            <person name="Munoz J.F."/>
            <person name="Mcewen J.G."/>
            <person name="Clay O.K."/>
            <person name="Cuomo C.A."/>
        </authorList>
    </citation>
    <scope>NUCLEOTIDE SEQUENCE [LARGE SCALE GENOMIC DNA]</scope>
    <source>
        <strain evidence="10 11">UAMH5409</strain>
    </source>
</reference>
<dbReference type="InterPro" id="IPR003593">
    <property type="entry name" value="AAA+_ATPase"/>
</dbReference>
<evidence type="ECO:0000256" key="7">
    <source>
        <dbReference type="ARBA" id="ARBA00048778"/>
    </source>
</evidence>
<dbReference type="OrthoDB" id="27435at2759"/>
<gene>
    <name evidence="10" type="ORF">AJ79_02205</name>
</gene>
<dbReference type="SMART" id="SM00382">
    <property type="entry name" value="AAA"/>
    <property type="match status" value="2"/>
</dbReference>
<dbReference type="STRING" id="1447875.A0A2B7XVN1"/>
<proteinExistence type="inferred from homology"/>
<dbReference type="Proteomes" id="UP000223968">
    <property type="component" value="Unassembled WGS sequence"/>
</dbReference>
<organism evidence="10 11">
    <name type="scientific">Helicocarpus griseus UAMH5409</name>
    <dbReference type="NCBI Taxonomy" id="1447875"/>
    <lineage>
        <taxon>Eukaryota</taxon>
        <taxon>Fungi</taxon>
        <taxon>Dikarya</taxon>
        <taxon>Ascomycota</taxon>
        <taxon>Pezizomycotina</taxon>
        <taxon>Eurotiomycetes</taxon>
        <taxon>Eurotiomycetidae</taxon>
        <taxon>Onygenales</taxon>
        <taxon>Ajellomycetaceae</taxon>
        <taxon>Helicocarpus</taxon>
    </lineage>
</organism>
<dbReference type="Gene3D" id="3.40.50.300">
    <property type="entry name" value="P-loop containing nucleotide triphosphate hydrolases"/>
    <property type="match status" value="2"/>
</dbReference>
<evidence type="ECO:0000256" key="8">
    <source>
        <dbReference type="SAM" id="MobiDB-lite"/>
    </source>
</evidence>
<feature type="region of interest" description="Disordered" evidence="8">
    <location>
        <begin position="125"/>
        <end position="177"/>
    </location>
</feature>
<dbReference type="InterPro" id="IPR003960">
    <property type="entry name" value="ATPase_AAA_CS"/>
</dbReference>
<name>A0A2B7XVN1_9EURO</name>
<comment type="catalytic activity">
    <reaction evidence="7">
        <text>ATP + H2O = ADP + phosphate + H(+)</text>
        <dbReference type="Rhea" id="RHEA:13065"/>
        <dbReference type="ChEBI" id="CHEBI:15377"/>
        <dbReference type="ChEBI" id="CHEBI:15378"/>
        <dbReference type="ChEBI" id="CHEBI:30616"/>
        <dbReference type="ChEBI" id="CHEBI:43474"/>
        <dbReference type="ChEBI" id="CHEBI:456216"/>
    </reaction>
    <physiologicalReaction direction="left-to-right" evidence="7">
        <dbReference type="Rhea" id="RHEA:13066"/>
    </physiologicalReaction>
</comment>
<evidence type="ECO:0000256" key="2">
    <source>
        <dbReference type="ARBA" id="ARBA00022593"/>
    </source>
</evidence>
<evidence type="ECO:0000256" key="1">
    <source>
        <dbReference type="ARBA" id="ARBA00006914"/>
    </source>
</evidence>
<dbReference type="Pfam" id="PF17862">
    <property type="entry name" value="AAA_lid_3"/>
    <property type="match status" value="2"/>
</dbReference>
<evidence type="ECO:0000313" key="10">
    <source>
        <dbReference type="EMBL" id="PGH15824.1"/>
    </source>
</evidence>
<keyword evidence="3" id="KW-0547">Nucleotide-binding</keyword>
<comment type="caution">
    <text evidence="10">The sequence shown here is derived from an EMBL/GenBank/DDBJ whole genome shotgun (WGS) entry which is preliminary data.</text>
</comment>
<dbReference type="FunFam" id="1.10.8.60:FF:000081">
    <property type="entry name" value="AAA family ATPase/60S ribosome export protein"/>
    <property type="match status" value="1"/>
</dbReference>
<evidence type="ECO:0000259" key="9">
    <source>
        <dbReference type="SMART" id="SM00382"/>
    </source>
</evidence>
<dbReference type="PROSITE" id="PS00674">
    <property type="entry name" value="AAA"/>
    <property type="match status" value="1"/>
</dbReference>
<comment type="similarity">
    <text evidence="1">Belongs to the AAA ATPase family.</text>
</comment>
<dbReference type="Pfam" id="PF00004">
    <property type="entry name" value="AAA"/>
    <property type="match status" value="2"/>
</dbReference>